<proteinExistence type="predicted"/>
<evidence type="ECO:0000313" key="4">
    <source>
        <dbReference type="EMBL" id="PNG26550.1"/>
    </source>
</evidence>
<organism evidence="4 5">
    <name type="scientific">Methylocella silvestris</name>
    <dbReference type="NCBI Taxonomy" id="199596"/>
    <lineage>
        <taxon>Bacteria</taxon>
        <taxon>Pseudomonadati</taxon>
        <taxon>Pseudomonadota</taxon>
        <taxon>Alphaproteobacteria</taxon>
        <taxon>Hyphomicrobiales</taxon>
        <taxon>Beijerinckiaceae</taxon>
        <taxon>Methylocella</taxon>
    </lineage>
</organism>
<dbReference type="Proteomes" id="UP000236286">
    <property type="component" value="Unassembled WGS sequence"/>
</dbReference>
<gene>
    <name evidence="4" type="ORF">CR492_07615</name>
</gene>
<dbReference type="InterPro" id="IPR036366">
    <property type="entry name" value="PGBDSf"/>
</dbReference>
<comment type="caution">
    <text evidence="4">The sequence shown here is derived from an EMBL/GenBank/DDBJ whole genome shotgun (WGS) entry which is preliminary data.</text>
</comment>
<evidence type="ECO:0000313" key="5">
    <source>
        <dbReference type="Proteomes" id="UP000236286"/>
    </source>
</evidence>
<feature type="compositionally biased region" description="Basic residues" evidence="1">
    <location>
        <begin position="16"/>
        <end position="33"/>
    </location>
</feature>
<feature type="region of interest" description="Disordered" evidence="1">
    <location>
        <begin position="110"/>
        <end position="143"/>
    </location>
</feature>
<feature type="compositionally biased region" description="Basic and acidic residues" evidence="1">
    <location>
        <begin position="117"/>
        <end position="127"/>
    </location>
</feature>
<dbReference type="SUPFAM" id="SSF47090">
    <property type="entry name" value="PGBD-like"/>
    <property type="match status" value="1"/>
</dbReference>
<dbReference type="InterPro" id="IPR036365">
    <property type="entry name" value="PGBD-like_sf"/>
</dbReference>
<dbReference type="Gene3D" id="1.10.101.10">
    <property type="entry name" value="PGBD-like superfamily/PGBD"/>
    <property type="match status" value="1"/>
</dbReference>
<evidence type="ECO:0000256" key="2">
    <source>
        <dbReference type="SAM" id="Phobius"/>
    </source>
</evidence>
<keyword evidence="2" id="KW-0812">Transmembrane</keyword>
<feature type="transmembrane region" description="Helical" evidence="2">
    <location>
        <begin position="43"/>
        <end position="64"/>
    </location>
</feature>
<feature type="domain" description="Peptidoglycan binding-like" evidence="3">
    <location>
        <begin position="164"/>
        <end position="217"/>
    </location>
</feature>
<dbReference type="AlphaFoldDB" id="A0A2J7TIF2"/>
<dbReference type="Pfam" id="PF01471">
    <property type="entry name" value="PG_binding_1"/>
    <property type="match status" value="1"/>
</dbReference>
<evidence type="ECO:0000259" key="3">
    <source>
        <dbReference type="Pfam" id="PF01471"/>
    </source>
</evidence>
<accession>A0A2J7TIF2</accession>
<reference evidence="4 5" key="1">
    <citation type="submission" date="2017-10" db="EMBL/GenBank/DDBJ databases">
        <title>Genome announcement of Methylocella silvestris TVC from permafrost.</title>
        <authorList>
            <person name="Wang J."/>
            <person name="Geng K."/>
            <person name="Ul-Haque F."/>
            <person name="Crombie A.T."/>
            <person name="Street L.E."/>
            <person name="Wookey P.A."/>
            <person name="Murrell J.C."/>
            <person name="Pratscher J."/>
        </authorList>
    </citation>
    <scope>NUCLEOTIDE SEQUENCE [LARGE SCALE GENOMIC DNA]</scope>
    <source>
        <strain evidence="4 5">TVC</strain>
    </source>
</reference>
<dbReference type="InterPro" id="IPR002477">
    <property type="entry name" value="Peptidoglycan-bd-like"/>
</dbReference>
<name>A0A2J7TIF2_METSI</name>
<feature type="region of interest" description="Disordered" evidence="1">
    <location>
        <begin position="1"/>
        <end position="37"/>
    </location>
</feature>
<protein>
    <recommendedName>
        <fullName evidence="3">Peptidoglycan binding-like domain-containing protein</fullName>
    </recommendedName>
</protein>
<sequence>MAAADHDFILSEAPKPRPRARRTSSAGARKRASPHAGRTTGRLFGVIASALCVAALGGIVINALTLQKERHPAPLFGAVKERAAEPQAAASAPPVPAPRPQQFAPIRAETEAAGGGAEDRPAQRPREAQAPTAAVPAPQPKPHDAISELLLTGAPHEAQPAASKSVLAAQKALVKLGYVLKADGVMGASTKQAIERYERDRGRPARGELTPALVKSLSAESGLPIN</sequence>
<dbReference type="EMBL" id="PDZR01000006">
    <property type="protein sequence ID" value="PNG26550.1"/>
    <property type="molecule type" value="Genomic_DNA"/>
</dbReference>
<keyword evidence="2" id="KW-1133">Transmembrane helix</keyword>
<evidence type="ECO:0000256" key="1">
    <source>
        <dbReference type="SAM" id="MobiDB-lite"/>
    </source>
</evidence>
<keyword evidence="2" id="KW-0472">Membrane</keyword>